<feature type="domain" description="Glycosyl hydrolase family 81 N-terminal" evidence="9">
    <location>
        <begin position="32"/>
        <end position="306"/>
    </location>
</feature>
<dbReference type="PANTHER" id="PTHR31983">
    <property type="entry name" value="ENDO-1,3(4)-BETA-GLUCANASE 1"/>
    <property type="match status" value="1"/>
</dbReference>
<evidence type="ECO:0000256" key="1">
    <source>
        <dbReference type="ARBA" id="ARBA00000382"/>
    </source>
</evidence>
<evidence type="ECO:0000256" key="2">
    <source>
        <dbReference type="ARBA" id="ARBA00010730"/>
    </source>
</evidence>
<evidence type="ECO:0000256" key="5">
    <source>
        <dbReference type="ARBA" id="ARBA00023277"/>
    </source>
</evidence>
<evidence type="ECO:0000313" key="12">
    <source>
        <dbReference type="Proteomes" id="UP000289738"/>
    </source>
</evidence>
<dbReference type="PROSITE" id="PS52008">
    <property type="entry name" value="GH81"/>
    <property type="match status" value="1"/>
</dbReference>
<dbReference type="InterPro" id="IPR040451">
    <property type="entry name" value="GH81_N"/>
</dbReference>
<name>A0A445DAW7_ARAHY</name>
<evidence type="ECO:0000259" key="10">
    <source>
        <dbReference type="Pfam" id="PF17652"/>
    </source>
</evidence>
<dbReference type="Pfam" id="PF03639">
    <property type="entry name" value="Glyco_hydro_81"/>
    <property type="match status" value="1"/>
</dbReference>
<comment type="caution">
    <text evidence="11">The sequence shown here is derived from an EMBL/GenBank/DDBJ whole genome shotgun (WGS) entry which is preliminary data.</text>
</comment>
<dbReference type="Gene3D" id="2.70.98.30">
    <property type="entry name" value="Golgi alpha-mannosidase II, domain 4"/>
    <property type="match status" value="1"/>
</dbReference>
<keyword evidence="4" id="KW-0378">Hydrolase</keyword>
<dbReference type="Pfam" id="PF17652">
    <property type="entry name" value="Glyco_hydro81C"/>
    <property type="match status" value="1"/>
</dbReference>
<reference evidence="11 12" key="1">
    <citation type="submission" date="2019-01" db="EMBL/GenBank/DDBJ databases">
        <title>Sequencing of cultivated peanut Arachis hypogaea provides insights into genome evolution and oil improvement.</title>
        <authorList>
            <person name="Chen X."/>
        </authorList>
    </citation>
    <scope>NUCLEOTIDE SEQUENCE [LARGE SCALE GENOMIC DNA]</scope>
    <source>
        <strain evidence="12">cv. Fuhuasheng</strain>
        <tissue evidence="11">Leaves</tissue>
    </source>
</reference>
<gene>
    <name evidence="11" type="ORF">Ahy_A04g017373</name>
</gene>
<evidence type="ECO:0000256" key="8">
    <source>
        <dbReference type="ARBA" id="ARBA00023326"/>
    </source>
</evidence>
<organism evidence="11 12">
    <name type="scientific">Arachis hypogaea</name>
    <name type="common">Peanut</name>
    <dbReference type="NCBI Taxonomy" id="3818"/>
    <lineage>
        <taxon>Eukaryota</taxon>
        <taxon>Viridiplantae</taxon>
        <taxon>Streptophyta</taxon>
        <taxon>Embryophyta</taxon>
        <taxon>Tracheophyta</taxon>
        <taxon>Spermatophyta</taxon>
        <taxon>Magnoliopsida</taxon>
        <taxon>eudicotyledons</taxon>
        <taxon>Gunneridae</taxon>
        <taxon>Pentapetalae</taxon>
        <taxon>rosids</taxon>
        <taxon>fabids</taxon>
        <taxon>Fabales</taxon>
        <taxon>Fabaceae</taxon>
        <taxon>Papilionoideae</taxon>
        <taxon>50 kb inversion clade</taxon>
        <taxon>dalbergioids sensu lato</taxon>
        <taxon>Dalbergieae</taxon>
        <taxon>Pterocarpus clade</taxon>
        <taxon>Arachis</taxon>
    </lineage>
</organism>
<keyword evidence="6" id="KW-0326">Glycosidase</keyword>
<evidence type="ECO:0000259" key="9">
    <source>
        <dbReference type="Pfam" id="PF03639"/>
    </source>
</evidence>
<dbReference type="EC" id="3.2.1.39" evidence="3"/>
<keyword evidence="5" id="KW-0119">Carbohydrate metabolism</keyword>
<keyword evidence="8" id="KW-0624">Polysaccharide degradation</keyword>
<protein>
    <recommendedName>
        <fullName evidence="3">glucan endo-1,3-beta-D-glucosidase</fullName>
        <ecNumber evidence="3">3.2.1.39</ecNumber>
    </recommendedName>
</protein>
<dbReference type="GO" id="GO:0071555">
    <property type="term" value="P:cell wall organization"/>
    <property type="evidence" value="ECO:0007669"/>
    <property type="project" value="UniProtKB-KW"/>
</dbReference>
<dbReference type="Proteomes" id="UP000289738">
    <property type="component" value="Chromosome A04"/>
</dbReference>
<evidence type="ECO:0000256" key="4">
    <source>
        <dbReference type="ARBA" id="ARBA00022801"/>
    </source>
</evidence>
<dbReference type="InterPro" id="IPR005200">
    <property type="entry name" value="Endo-beta-glucanase"/>
</dbReference>
<evidence type="ECO:0000256" key="7">
    <source>
        <dbReference type="ARBA" id="ARBA00023316"/>
    </source>
</evidence>
<evidence type="ECO:0000256" key="6">
    <source>
        <dbReference type="ARBA" id="ARBA00023295"/>
    </source>
</evidence>
<dbReference type="AlphaFoldDB" id="A0A445DAW7"/>
<comment type="catalytic activity">
    <reaction evidence="1">
        <text>Hydrolysis of (1-&gt;3)-beta-D-glucosidic linkages in (1-&gt;3)-beta-D-glucans.</text>
        <dbReference type="EC" id="3.2.1.39"/>
    </reaction>
</comment>
<dbReference type="InterPro" id="IPR040720">
    <property type="entry name" value="GH81_C"/>
</dbReference>
<dbReference type="GO" id="GO:0052861">
    <property type="term" value="F:endo-1,3(4)-beta-glucanase activity"/>
    <property type="evidence" value="ECO:0007669"/>
    <property type="project" value="InterPro"/>
</dbReference>
<keyword evidence="12" id="KW-1185">Reference proteome</keyword>
<comment type="similarity">
    <text evidence="2">Belongs to the glycosyl hydrolase 81 family.</text>
</comment>
<evidence type="ECO:0000313" key="11">
    <source>
        <dbReference type="EMBL" id="RYR60296.1"/>
    </source>
</evidence>
<evidence type="ECO:0000256" key="3">
    <source>
        <dbReference type="ARBA" id="ARBA00012780"/>
    </source>
</evidence>
<sequence>MALPGEKDEPFLFPSTSYDSNPPQYLSSDLLSSSLPTHSFFQPFVEADGNNPVYIHPYNVESSASSISLCFPSRRVHSTFIDQVFKADLTISPSTQQTQQGFQSHCHVISSFSDLSVTLDIPSSHLTFFLVRGCPFVTLSVSHHTPPLSISTVHKVSSFTSNDSLTKYTLKLDNDQTWLIYASSPIKFSYSDGVITDDGDGVNVIVRIALLPNSSSASEDVLDRYSTCYPVSGDAFFTKTYCVEYKWEKRGFGDLLMLAHPLHLQLLSKGEGNVTILKNCKYSSIDGELVGVIGNSWLLEADHVLVTWYSIRGVNQHFFDEIKSALSKDVVTLGTVYISTTVADRNGRIIARAARLALIAEEVGFIDVIPTLKMFLHETIQPWLDGTSDGKSFRYDAKWGRIGIQAYSAGYFLYGIAVLAKIDPAWGMKYKPKAYSLMANFMNLARGSNSKYTRLRYFDLYKLHSWASGGEQDSTSEAVNIYYSAALMGLAYGDIHLASIGSTLASLEIHAAKMWWHVKEGDNIYEDDFAKENKLVGFLLANHRMSKMRDCYTEWEIKIGLHVLPLLPITEFLFNNVDFVKDLVKSTPSEYVLDMWMGFVYALEGIYNNQVALKKIRGLKGFDVGNTMSNLLWWIHSRHDYRKMGSCHEKQCCFCRYSC</sequence>
<dbReference type="PANTHER" id="PTHR31983:SF0">
    <property type="entry name" value="GLUCAN ENDO-1,3-BETA-D-GLUCOSIDASE 2"/>
    <property type="match status" value="1"/>
</dbReference>
<accession>A0A445DAW7</accession>
<dbReference type="GO" id="GO:0000272">
    <property type="term" value="P:polysaccharide catabolic process"/>
    <property type="evidence" value="ECO:0007669"/>
    <property type="project" value="UniProtKB-KW"/>
</dbReference>
<dbReference type="GO" id="GO:0042973">
    <property type="term" value="F:glucan endo-1,3-beta-D-glucosidase activity"/>
    <property type="evidence" value="ECO:0007669"/>
    <property type="project" value="UniProtKB-EC"/>
</dbReference>
<dbReference type="EMBL" id="SDMP01000004">
    <property type="protein sequence ID" value="RYR60296.1"/>
    <property type="molecule type" value="Genomic_DNA"/>
</dbReference>
<keyword evidence="7" id="KW-0961">Cell wall biogenesis/degradation</keyword>
<proteinExistence type="inferred from homology"/>
<feature type="domain" description="Glycosyl hydrolase family 81 C-terminal" evidence="10">
    <location>
        <begin position="408"/>
        <end position="634"/>
    </location>
</feature>